<sequence length="111" mass="12836">MFFRKISQKYILVLMFLFMILIPAKVDADEKNINRLLNNQAVVSRQIMCILEKSPCDQLGKQLKAALPEVITRKCRNCSPQQAQSAQKLTSFLQARYPDVWAMLIKKYQTA</sequence>
<name>A0A6J1LWX0_DROHY</name>
<dbReference type="Proteomes" id="UP000504633">
    <property type="component" value="Unplaced"/>
</dbReference>
<evidence type="ECO:0000313" key="3">
    <source>
        <dbReference type="RefSeq" id="XP_023171790.1"/>
    </source>
</evidence>
<dbReference type="PANTHER" id="PTHR11257">
    <property type="entry name" value="CHEMOSENSORY PROTEIN-RELATED"/>
    <property type="match status" value="1"/>
</dbReference>
<feature type="signal peptide" evidence="1">
    <location>
        <begin position="1"/>
        <end position="28"/>
    </location>
</feature>
<evidence type="ECO:0000256" key="1">
    <source>
        <dbReference type="SAM" id="SignalP"/>
    </source>
</evidence>
<dbReference type="OMA" id="GRNCRSC"/>
<dbReference type="RefSeq" id="XP_023171790.1">
    <property type="nucleotide sequence ID" value="XM_023316022.2"/>
</dbReference>
<dbReference type="AlphaFoldDB" id="A0A6J1LWX0"/>
<feature type="chain" id="PRO_5026912482" evidence="1">
    <location>
        <begin position="29"/>
        <end position="111"/>
    </location>
</feature>
<keyword evidence="2" id="KW-1185">Reference proteome</keyword>
<gene>
    <name evidence="3" type="primary">LOC111600082</name>
</gene>
<protein>
    <submittedName>
        <fullName evidence="3">Allergen Tha p 1</fullName>
    </submittedName>
</protein>
<dbReference type="SUPFAM" id="SSF100910">
    <property type="entry name" value="Chemosensory protein Csp2"/>
    <property type="match status" value="1"/>
</dbReference>
<dbReference type="PANTHER" id="PTHR11257:SF8">
    <property type="entry name" value="GEO08457P1"/>
    <property type="match status" value="1"/>
</dbReference>
<evidence type="ECO:0000313" key="2">
    <source>
        <dbReference type="Proteomes" id="UP000504633"/>
    </source>
</evidence>
<dbReference type="KEGG" id="dhe:111600082"/>
<accession>A0A6J1LWX0</accession>
<keyword evidence="1" id="KW-0732">Signal</keyword>
<dbReference type="Gene3D" id="1.10.2080.10">
    <property type="entry name" value="Insect odorant-binding protein A10/Ejaculatory bulb-specific protein 3"/>
    <property type="match status" value="1"/>
</dbReference>
<dbReference type="InterPro" id="IPR005055">
    <property type="entry name" value="A10/PebIII"/>
</dbReference>
<dbReference type="Pfam" id="PF03392">
    <property type="entry name" value="OS-D"/>
    <property type="match status" value="1"/>
</dbReference>
<dbReference type="InterPro" id="IPR036682">
    <property type="entry name" value="OS_D_A10/PebIII_sf"/>
</dbReference>
<proteinExistence type="predicted"/>
<dbReference type="GeneID" id="111600082"/>
<reference evidence="3" key="1">
    <citation type="submission" date="2025-08" db="UniProtKB">
        <authorList>
            <consortium name="RefSeq"/>
        </authorList>
    </citation>
    <scope>IDENTIFICATION</scope>
    <source>
        <strain evidence="3">15085-1641.00</strain>
        <tissue evidence="3">Whole body</tissue>
    </source>
</reference>
<dbReference type="OrthoDB" id="6355718at2759"/>
<organism evidence="2 3">
    <name type="scientific">Drosophila hydei</name>
    <name type="common">Fruit fly</name>
    <dbReference type="NCBI Taxonomy" id="7224"/>
    <lineage>
        <taxon>Eukaryota</taxon>
        <taxon>Metazoa</taxon>
        <taxon>Ecdysozoa</taxon>
        <taxon>Arthropoda</taxon>
        <taxon>Hexapoda</taxon>
        <taxon>Insecta</taxon>
        <taxon>Pterygota</taxon>
        <taxon>Neoptera</taxon>
        <taxon>Endopterygota</taxon>
        <taxon>Diptera</taxon>
        <taxon>Brachycera</taxon>
        <taxon>Muscomorpha</taxon>
        <taxon>Ephydroidea</taxon>
        <taxon>Drosophilidae</taxon>
        <taxon>Drosophila</taxon>
    </lineage>
</organism>